<evidence type="ECO:0000313" key="2">
    <source>
        <dbReference type="EMBL" id="SEM57355.1"/>
    </source>
</evidence>
<accession>A0A1H7ZGE0</accession>
<dbReference type="RefSeq" id="WP_093884218.1">
    <property type="nucleotide sequence ID" value="NZ_FOBS01000023.1"/>
</dbReference>
<organism evidence="2 3">
    <name type="scientific">Syntrophus gentianae</name>
    <dbReference type="NCBI Taxonomy" id="43775"/>
    <lineage>
        <taxon>Bacteria</taxon>
        <taxon>Pseudomonadati</taxon>
        <taxon>Thermodesulfobacteriota</taxon>
        <taxon>Syntrophia</taxon>
        <taxon>Syntrophales</taxon>
        <taxon>Syntrophaceae</taxon>
        <taxon>Syntrophus</taxon>
    </lineage>
</organism>
<sequence length="224" mass="24939">MDPDHEIRFPLREEQKGEELFDMSEEKTSALILAAGRSSRMEDFKPLLPLDGLTLIEQAILLFKTAGVSDILVVAGFQAGRLIPILEKCGVNWIVNEDYDQGMFSSIQTGVRRLAGSCEAFFVLPADHPFVQRTTVLSLLKAFRGGKEKIYHPSCQGRRGHPPLVPAALIPAILDFDEPGGLRVLLSRYEELAVNLDCDDPGILIDLDTKEQYEQAKEKRTTSL</sequence>
<dbReference type="InterPro" id="IPR025877">
    <property type="entry name" value="MobA-like_NTP_Trfase"/>
</dbReference>
<dbReference type="STRING" id="43775.SAMN04489760_12326"/>
<dbReference type="OrthoDB" id="9779263at2"/>
<gene>
    <name evidence="2" type="ORF">SAMN04489760_12326</name>
</gene>
<dbReference type="PANTHER" id="PTHR43777">
    <property type="entry name" value="MOLYBDENUM COFACTOR CYTIDYLYLTRANSFERASE"/>
    <property type="match status" value="1"/>
</dbReference>
<dbReference type="CDD" id="cd04182">
    <property type="entry name" value="GT_2_like_f"/>
    <property type="match status" value="1"/>
</dbReference>
<protein>
    <submittedName>
        <fullName evidence="2">CTP:molybdopterin cytidylyltransferase MocA</fullName>
    </submittedName>
</protein>
<name>A0A1H7ZGE0_9BACT</name>
<dbReference type="Pfam" id="PF12804">
    <property type="entry name" value="NTP_transf_3"/>
    <property type="match status" value="1"/>
</dbReference>
<proteinExistence type="predicted"/>
<dbReference type="SUPFAM" id="SSF53448">
    <property type="entry name" value="Nucleotide-diphospho-sugar transferases"/>
    <property type="match status" value="1"/>
</dbReference>
<dbReference type="Proteomes" id="UP000198744">
    <property type="component" value="Unassembled WGS sequence"/>
</dbReference>
<evidence type="ECO:0000313" key="3">
    <source>
        <dbReference type="Proteomes" id="UP000198744"/>
    </source>
</evidence>
<feature type="domain" description="MobA-like NTP transferase" evidence="1">
    <location>
        <begin position="30"/>
        <end position="191"/>
    </location>
</feature>
<evidence type="ECO:0000259" key="1">
    <source>
        <dbReference type="Pfam" id="PF12804"/>
    </source>
</evidence>
<dbReference type="GO" id="GO:0016779">
    <property type="term" value="F:nucleotidyltransferase activity"/>
    <property type="evidence" value="ECO:0007669"/>
    <property type="project" value="UniProtKB-KW"/>
</dbReference>
<dbReference type="AlphaFoldDB" id="A0A1H7ZGE0"/>
<keyword evidence="2" id="KW-0548">Nucleotidyltransferase</keyword>
<dbReference type="EMBL" id="FOBS01000023">
    <property type="protein sequence ID" value="SEM57355.1"/>
    <property type="molecule type" value="Genomic_DNA"/>
</dbReference>
<dbReference type="InterPro" id="IPR029044">
    <property type="entry name" value="Nucleotide-diphossugar_trans"/>
</dbReference>
<reference evidence="2 3" key="1">
    <citation type="submission" date="2016-10" db="EMBL/GenBank/DDBJ databases">
        <authorList>
            <person name="de Groot N.N."/>
        </authorList>
    </citation>
    <scope>NUCLEOTIDE SEQUENCE [LARGE SCALE GENOMIC DNA]</scope>
    <source>
        <strain evidence="2 3">DSM 8423</strain>
    </source>
</reference>
<keyword evidence="2" id="KW-0808">Transferase</keyword>
<dbReference type="Gene3D" id="3.90.550.10">
    <property type="entry name" value="Spore Coat Polysaccharide Biosynthesis Protein SpsA, Chain A"/>
    <property type="match status" value="1"/>
</dbReference>
<dbReference type="PANTHER" id="PTHR43777:SF1">
    <property type="entry name" value="MOLYBDENUM COFACTOR CYTIDYLYLTRANSFERASE"/>
    <property type="match status" value="1"/>
</dbReference>
<keyword evidence="3" id="KW-1185">Reference proteome</keyword>